<evidence type="ECO:0000256" key="11">
    <source>
        <dbReference type="HAMAP-Rule" id="MF_01393"/>
    </source>
</evidence>
<dbReference type="InterPro" id="IPR045083">
    <property type="entry name" value="ATP_synth_F0_asu_bact/mt"/>
</dbReference>
<comment type="similarity">
    <text evidence="2 11 12">Belongs to the ATPase A chain family.</text>
</comment>
<evidence type="ECO:0000313" key="13">
    <source>
        <dbReference type="EMBL" id="SDG72369.1"/>
    </source>
</evidence>
<dbReference type="Proteomes" id="UP000198863">
    <property type="component" value="Unassembled WGS sequence"/>
</dbReference>
<feature type="transmembrane region" description="Helical" evidence="11">
    <location>
        <begin position="106"/>
        <end position="131"/>
    </location>
</feature>
<feature type="transmembrane region" description="Helical" evidence="11">
    <location>
        <begin position="137"/>
        <end position="156"/>
    </location>
</feature>
<dbReference type="HAMAP" id="MF_01393">
    <property type="entry name" value="ATP_synth_a_bact"/>
    <property type="match status" value="1"/>
</dbReference>
<keyword evidence="14" id="KW-1185">Reference proteome</keyword>
<dbReference type="PRINTS" id="PR00123">
    <property type="entry name" value="ATPASEA"/>
</dbReference>
<dbReference type="EMBL" id="FNCF01000005">
    <property type="protein sequence ID" value="SDG72369.1"/>
    <property type="molecule type" value="Genomic_DNA"/>
</dbReference>
<evidence type="ECO:0000256" key="3">
    <source>
        <dbReference type="ARBA" id="ARBA00022448"/>
    </source>
</evidence>
<comment type="subcellular location">
    <subcellularLocation>
        <location evidence="11 12">Cell membrane</location>
        <topology evidence="11 12">Multi-pass membrane protein</topology>
    </subcellularLocation>
    <subcellularLocation>
        <location evidence="1">Membrane</location>
        <topology evidence="1">Multi-pass membrane protein</topology>
    </subcellularLocation>
</comment>
<keyword evidence="7 11" id="KW-1133">Transmembrane helix</keyword>
<dbReference type="PANTHER" id="PTHR11410">
    <property type="entry name" value="ATP SYNTHASE SUBUNIT A"/>
    <property type="match status" value="1"/>
</dbReference>
<dbReference type="NCBIfam" id="TIGR01131">
    <property type="entry name" value="ATP_synt_6_or_A"/>
    <property type="match status" value="1"/>
</dbReference>
<protein>
    <recommendedName>
        <fullName evidence="11 12">ATP synthase subunit a</fullName>
    </recommendedName>
    <alternativeName>
        <fullName evidence="11">ATP synthase F0 sector subunit a</fullName>
    </alternativeName>
    <alternativeName>
        <fullName evidence="11">F-ATPase subunit 6</fullName>
    </alternativeName>
</protein>
<evidence type="ECO:0000256" key="9">
    <source>
        <dbReference type="ARBA" id="ARBA00023136"/>
    </source>
</evidence>
<dbReference type="Pfam" id="PF00119">
    <property type="entry name" value="ATP-synt_A"/>
    <property type="match status" value="1"/>
</dbReference>
<evidence type="ECO:0000256" key="7">
    <source>
        <dbReference type="ARBA" id="ARBA00022989"/>
    </source>
</evidence>
<evidence type="ECO:0000256" key="1">
    <source>
        <dbReference type="ARBA" id="ARBA00004141"/>
    </source>
</evidence>
<sequence length="277" mass="30250">MTSSASALASVLAVESDPGGGFVSPSIAEFYPPALAEFSIFGIDFTITRITVISWIATAAILAFLVLASRRMTVVPRKSQFLLEGGYSLVRDNIARDVIGPKYKPFVPFLGALFFFIIANNAMSIIPFFQISPMSKFAYPLVLAILVYILYNAVAIKNKGLGGYLKEVAVPPGVPPVFLILVTPIELLQVFIIRPFTLAVRLFANLFAGHMLLVVFSLGTVYLLGKVGENFSFVFAPFSFLMALFMTFFEVLVIVLQAYVFTVLTATYLNGAVEEGH</sequence>
<dbReference type="InterPro" id="IPR035908">
    <property type="entry name" value="F0_ATP_A_sf"/>
</dbReference>
<keyword evidence="8 11" id="KW-0406">Ion transport</keyword>
<dbReference type="RefSeq" id="WP_091065683.1">
    <property type="nucleotide sequence ID" value="NZ_FNCF01000005.1"/>
</dbReference>
<evidence type="ECO:0000256" key="2">
    <source>
        <dbReference type="ARBA" id="ARBA00006810"/>
    </source>
</evidence>
<evidence type="ECO:0000256" key="5">
    <source>
        <dbReference type="ARBA" id="ARBA00022692"/>
    </source>
</evidence>
<gene>
    <name evidence="11" type="primary">atpB</name>
    <name evidence="13" type="ORF">SAMN05660324_3386</name>
</gene>
<evidence type="ECO:0000256" key="8">
    <source>
        <dbReference type="ARBA" id="ARBA00023065"/>
    </source>
</evidence>
<accession>A0A1G7WKJ9</accession>
<dbReference type="Gene3D" id="1.20.120.220">
    <property type="entry name" value="ATP synthase, F0 complex, subunit A"/>
    <property type="match status" value="1"/>
</dbReference>
<dbReference type="GO" id="GO:0005886">
    <property type="term" value="C:plasma membrane"/>
    <property type="evidence" value="ECO:0007669"/>
    <property type="project" value="UniProtKB-SubCell"/>
</dbReference>
<evidence type="ECO:0000256" key="10">
    <source>
        <dbReference type="ARBA" id="ARBA00023310"/>
    </source>
</evidence>
<keyword evidence="10 11" id="KW-0066">ATP synthesis</keyword>
<dbReference type="AlphaFoldDB" id="A0A1G7WKJ9"/>
<evidence type="ECO:0000256" key="6">
    <source>
        <dbReference type="ARBA" id="ARBA00022781"/>
    </source>
</evidence>
<dbReference type="CDD" id="cd00310">
    <property type="entry name" value="ATP-synt_Fo_a_6"/>
    <property type="match status" value="1"/>
</dbReference>
<keyword evidence="11" id="KW-1003">Cell membrane</keyword>
<evidence type="ECO:0000256" key="12">
    <source>
        <dbReference type="RuleBase" id="RU000483"/>
    </source>
</evidence>
<name>A0A1G7WKJ9_9ACTN</name>
<keyword evidence="9 11" id="KW-0472">Membrane</keyword>
<dbReference type="OrthoDB" id="9809130at2"/>
<reference evidence="14" key="1">
    <citation type="submission" date="2016-10" db="EMBL/GenBank/DDBJ databases">
        <authorList>
            <person name="Varghese N."/>
            <person name="Submissions S."/>
        </authorList>
    </citation>
    <scope>NUCLEOTIDE SEQUENCE [LARGE SCALE GENOMIC DNA]</scope>
    <source>
        <strain evidence="14">DSM 44526</strain>
    </source>
</reference>
<keyword evidence="5 11" id="KW-0812">Transmembrane</keyword>
<keyword evidence="6 11" id="KW-0375">Hydrogen ion transport</keyword>
<dbReference type="PANTHER" id="PTHR11410:SF0">
    <property type="entry name" value="ATP SYNTHASE SUBUNIT A"/>
    <property type="match status" value="1"/>
</dbReference>
<dbReference type="GO" id="GO:0046933">
    <property type="term" value="F:proton-transporting ATP synthase activity, rotational mechanism"/>
    <property type="evidence" value="ECO:0007669"/>
    <property type="project" value="UniProtKB-UniRule"/>
</dbReference>
<dbReference type="InterPro" id="IPR023011">
    <property type="entry name" value="ATP_synth_F0_asu_AS"/>
</dbReference>
<proteinExistence type="inferred from homology"/>
<keyword evidence="3 11" id="KW-0813">Transport</keyword>
<keyword evidence="4 11" id="KW-0138">CF(0)</keyword>
<organism evidence="13 14">
    <name type="scientific">Klenkia brasiliensis</name>
    <dbReference type="NCBI Taxonomy" id="333142"/>
    <lineage>
        <taxon>Bacteria</taxon>
        <taxon>Bacillati</taxon>
        <taxon>Actinomycetota</taxon>
        <taxon>Actinomycetes</taxon>
        <taxon>Geodermatophilales</taxon>
        <taxon>Geodermatophilaceae</taxon>
        <taxon>Klenkia</taxon>
    </lineage>
</organism>
<dbReference type="InterPro" id="IPR000568">
    <property type="entry name" value="ATP_synth_F0_asu"/>
</dbReference>
<feature type="transmembrane region" description="Helical" evidence="11">
    <location>
        <begin position="40"/>
        <end position="68"/>
    </location>
</feature>
<evidence type="ECO:0000313" key="14">
    <source>
        <dbReference type="Proteomes" id="UP000198863"/>
    </source>
</evidence>
<comment type="function">
    <text evidence="11 12">Key component of the proton channel; it plays a direct role in the translocation of protons across the membrane.</text>
</comment>
<dbReference type="GO" id="GO:0045259">
    <property type="term" value="C:proton-transporting ATP synthase complex"/>
    <property type="evidence" value="ECO:0007669"/>
    <property type="project" value="UniProtKB-KW"/>
</dbReference>
<evidence type="ECO:0000256" key="4">
    <source>
        <dbReference type="ARBA" id="ARBA00022547"/>
    </source>
</evidence>
<feature type="transmembrane region" description="Helical" evidence="11">
    <location>
        <begin position="202"/>
        <end position="224"/>
    </location>
</feature>
<dbReference type="PROSITE" id="PS00449">
    <property type="entry name" value="ATPASE_A"/>
    <property type="match status" value="1"/>
</dbReference>
<dbReference type="SUPFAM" id="SSF81336">
    <property type="entry name" value="F1F0 ATP synthase subunit A"/>
    <property type="match status" value="1"/>
</dbReference>
<feature type="transmembrane region" description="Helical" evidence="11">
    <location>
        <begin position="231"/>
        <end position="260"/>
    </location>
</feature>